<organism evidence="1 2">
    <name type="scientific">Populus deltoides</name>
    <name type="common">Eastern poplar</name>
    <name type="synonym">Eastern cottonwood</name>
    <dbReference type="NCBI Taxonomy" id="3696"/>
    <lineage>
        <taxon>Eukaryota</taxon>
        <taxon>Viridiplantae</taxon>
        <taxon>Streptophyta</taxon>
        <taxon>Embryophyta</taxon>
        <taxon>Tracheophyta</taxon>
        <taxon>Spermatophyta</taxon>
        <taxon>Magnoliopsida</taxon>
        <taxon>eudicotyledons</taxon>
        <taxon>Gunneridae</taxon>
        <taxon>Pentapetalae</taxon>
        <taxon>rosids</taxon>
        <taxon>fabids</taxon>
        <taxon>Malpighiales</taxon>
        <taxon>Salicaceae</taxon>
        <taxon>Saliceae</taxon>
        <taxon>Populus</taxon>
    </lineage>
</organism>
<dbReference type="Proteomes" id="UP000807159">
    <property type="component" value="Chromosome 19"/>
</dbReference>
<name>A0A8T2WI55_POPDE</name>
<evidence type="ECO:0000313" key="1">
    <source>
        <dbReference type="EMBL" id="KAH8480460.1"/>
    </source>
</evidence>
<dbReference type="PANTHER" id="PTHR16083">
    <property type="entry name" value="LEUCINE RICH REPEAT CONTAINING PROTEIN"/>
    <property type="match status" value="1"/>
</dbReference>
<dbReference type="AlphaFoldDB" id="A0A8T2WI55"/>
<protein>
    <submittedName>
        <fullName evidence="1">Uncharacterized protein</fullName>
    </submittedName>
</protein>
<accession>A0A8T2WI55</accession>
<comment type="caution">
    <text evidence="1">The sequence shown here is derived from an EMBL/GenBank/DDBJ whole genome shotgun (WGS) entry which is preliminary data.</text>
</comment>
<dbReference type="SUPFAM" id="SSF52058">
    <property type="entry name" value="L domain-like"/>
    <property type="match status" value="1"/>
</dbReference>
<keyword evidence="2" id="KW-1185">Reference proteome</keyword>
<dbReference type="InterPro" id="IPR032675">
    <property type="entry name" value="LRR_dom_sf"/>
</dbReference>
<sequence>MESLRYLYLDRTGITKLPLPIRNLKGLCCLELGNCKYLEGKYLGDLRLLEQDVDLKYLRKLSLSGCGILEVPKSLRCLTSLEALDLSGNNFDGLPTNICELYELQYLGLRYSRRLGWHESAHNNIMAYALLKIQLYAKRLYNEISSVAAGVSSFCFPGCKVPAWFVQQNSAASVTIQLPSHCPSNFWYGKFSEVSVGVSVEDMDNNPLHYCHVRKCGVRQIPNAGGGKTRDAMITSVTMWRNPVEVASRMVQNLPQMT</sequence>
<gene>
    <name evidence="1" type="ORF">H0E87_030649</name>
</gene>
<dbReference type="Pfam" id="PF00560">
    <property type="entry name" value="LRR_1"/>
    <property type="match status" value="2"/>
</dbReference>
<dbReference type="InterPro" id="IPR001611">
    <property type="entry name" value="Leu-rich_rpt"/>
</dbReference>
<dbReference type="EMBL" id="JACEGQ020000019">
    <property type="protein sequence ID" value="KAH8480460.1"/>
    <property type="molecule type" value="Genomic_DNA"/>
</dbReference>
<dbReference type="PANTHER" id="PTHR16083:SF50">
    <property type="entry name" value="DISEASE RESISTANCE PROTEIN (TIR-NBS-LRR CLASS) FAMILY PROTEIN"/>
    <property type="match status" value="1"/>
</dbReference>
<reference evidence="1" key="1">
    <citation type="journal article" date="2021" name="J. Hered.">
        <title>Genome Assembly of Salicaceae Populus deltoides (Eastern Cottonwood) I-69 Based on Nanopore Sequencing and Hi-C Technologies.</title>
        <authorList>
            <person name="Bai S."/>
            <person name="Wu H."/>
            <person name="Zhang J."/>
            <person name="Pan Z."/>
            <person name="Zhao W."/>
            <person name="Li Z."/>
            <person name="Tong C."/>
        </authorList>
    </citation>
    <scope>NUCLEOTIDE SEQUENCE</scope>
    <source>
        <tissue evidence="1">Leaf</tissue>
    </source>
</reference>
<dbReference type="Gene3D" id="3.80.10.10">
    <property type="entry name" value="Ribonuclease Inhibitor"/>
    <property type="match status" value="1"/>
</dbReference>
<proteinExistence type="predicted"/>
<evidence type="ECO:0000313" key="2">
    <source>
        <dbReference type="Proteomes" id="UP000807159"/>
    </source>
</evidence>